<protein>
    <recommendedName>
        <fullName evidence="2">Nucleic-acid-binding protein containing Zn-ribbon domain (DUF2082)</fullName>
    </recommendedName>
</protein>
<dbReference type="EMBL" id="CACRTO010000019">
    <property type="protein sequence ID" value="VYU30152.1"/>
    <property type="molecule type" value="Genomic_DNA"/>
</dbReference>
<reference evidence="1" key="1">
    <citation type="submission" date="2019-11" db="EMBL/GenBank/DDBJ databases">
        <authorList>
            <person name="Feng L."/>
        </authorList>
    </citation>
    <scope>NUCLEOTIDE SEQUENCE</scope>
    <source>
        <strain evidence="1">CTertiumLFYP3</strain>
    </source>
</reference>
<evidence type="ECO:0008006" key="2">
    <source>
        <dbReference type="Google" id="ProtNLM"/>
    </source>
</evidence>
<dbReference type="AlphaFoldDB" id="A0A6N3DPB6"/>
<evidence type="ECO:0000313" key="1">
    <source>
        <dbReference type="EMBL" id="VYU30152.1"/>
    </source>
</evidence>
<accession>A0A6N3DPB6</accession>
<proteinExistence type="predicted"/>
<name>A0A6N3DPB6_9CLOT</name>
<gene>
    <name evidence="1" type="ORF">CTLFYP3_02000</name>
</gene>
<organism evidence="1">
    <name type="scientific">Clostridium tertium</name>
    <dbReference type="NCBI Taxonomy" id="1559"/>
    <lineage>
        <taxon>Bacteria</taxon>
        <taxon>Bacillati</taxon>
        <taxon>Bacillota</taxon>
        <taxon>Clostridia</taxon>
        <taxon>Eubacteriales</taxon>
        <taxon>Clostridiaceae</taxon>
        <taxon>Clostridium</taxon>
    </lineage>
</organism>
<dbReference type="RefSeq" id="WP_156626452.1">
    <property type="nucleotide sequence ID" value="NZ_CACRTO010000019.1"/>
</dbReference>
<sequence length="73" mass="8118">MKNNKVCPKCSSNKILRIEGTTGVYGVGNNIPAGFLKGTVNVSRYLCCNCGFIEEWVEDKSDIEKLIKEYGNK</sequence>